<evidence type="ECO:0000313" key="13">
    <source>
        <dbReference type="Proteomes" id="UP000030380"/>
    </source>
</evidence>
<evidence type="ECO:0000256" key="9">
    <source>
        <dbReference type="SAM" id="SignalP"/>
    </source>
</evidence>
<evidence type="ECO:0000256" key="4">
    <source>
        <dbReference type="ARBA" id="ARBA00022692"/>
    </source>
</evidence>
<dbReference type="STRING" id="505317.OA57_08425"/>
<name>A0A0A3ALA0_9PAST</name>
<sequence length="794" mass="88609">MGSKLTLTAVLVIGALSPLNLALAEHADFTTLDEITVSTDTEVFSSNPLSSLAKPNDIVVSKHQLKRASSTLGNALSNELSVHSNQFGGGASAPVIRGQEGVRLKILQNGSDVIDMSQLSPDHAIGVDTLMAERVEILRGASTLLYANASPAGVINVIDNRIPTKMPERGYQADFNLRYNTNSNEKLATSAVTLGIGQHIALRVEGLTRHADNYHVSEFNLGKKIDFVPDSFNKTNAGTYAISFIGERSYIGVAYNERREVYGLPGHNHALDTCGAHIWGRNPESDYFLEIYPHLMGDDDLVNTHFHCGSNHASGGAHNHDNPYGHKHDYTLGGPVVDSVSRRYDIRAELKQPIRGFEKLRLSYSSTDYKHDERDGSIPVNLFKNKGYNLRLELQHNEIAGLTGVWGVQYQTATSSANIPRLPPCSNSFDGDSNVRCPEKISPNDRKQWALIENSNKQLSFFAIEQLRAGNWLFDLGVRTEKQTIPIKYDVANLRTIKKSLECSEWFGVVSCDPGSLNDPDLSTYSQWATSYSTSATWNFDPDYALSFTFSHNERHPTPMELYYHGKHLATVSFEYGNRYLNKEVSNNIEAGFSYVGDKLSYHVSVYYNRFKNRIFNQTLAKEGNLSLNRYTQSKAVYYGAEGRIDYQFMPELSVGLFGDYIRGKLFDLPPTYAVDHLFNTATPIPQADQNAARVPPARLGLRINTNLSEHLSGSLEYTHVYQQKKVAPLENKTSGDRLLNVGLNYANRIGYMDYTLFVQANNLLNQKVYSHTSFLPFVPQMGRNITLGIDFSF</sequence>
<dbReference type="GO" id="GO:0015344">
    <property type="term" value="F:siderophore uptake transmembrane transporter activity"/>
    <property type="evidence" value="ECO:0007669"/>
    <property type="project" value="TreeGrafter"/>
</dbReference>
<evidence type="ECO:0000256" key="7">
    <source>
        <dbReference type="ARBA" id="ARBA00023237"/>
    </source>
</evidence>
<comment type="caution">
    <text evidence="12">The sequence shown here is derived from an EMBL/GenBank/DDBJ whole genome shotgun (WGS) entry which is preliminary data.</text>
</comment>
<dbReference type="Gene3D" id="2.170.130.10">
    <property type="entry name" value="TonB-dependent receptor, plug domain"/>
    <property type="match status" value="1"/>
</dbReference>
<dbReference type="PANTHER" id="PTHR30069:SF40">
    <property type="entry name" value="TONB-DEPENDENT RECEPTOR NMB0964-RELATED"/>
    <property type="match status" value="1"/>
</dbReference>
<feature type="chain" id="PRO_5001997712" evidence="9">
    <location>
        <begin position="25"/>
        <end position="794"/>
    </location>
</feature>
<keyword evidence="7" id="KW-0998">Cell outer membrane</keyword>
<dbReference type="InterPro" id="IPR037066">
    <property type="entry name" value="Plug_dom_sf"/>
</dbReference>
<dbReference type="GO" id="GO:0009279">
    <property type="term" value="C:cell outer membrane"/>
    <property type="evidence" value="ECO:0007669"/>
    <property type="project" value="UniProtKB-SubCell"/>
</dbReference>
<keyword evidence="3" id="KW-1134">Transmembrane beta strand</keyword>
<feature type="domain" description="TonB-dependent receptor-like beta-barrel" evidence="10">
    <location>
        <begin position="331"/>
        <end position="764"/>
    </location>
</feature>
<dbReference type="InterPro" id="IPR039426">
    <property type="entry name" value="TonB-dep_rcpt-like"/>
</dbReference>
<dbReference type="Gene3D" id="2.40.170.20">
    <property type="entry name" value="TonB-dependent receptor, beta-barrel domain"/>
    <property type="match status" value="1"/>
</dbReference>
<dbReference type="EMBL" id="JSUM01000013">
    <property type="protein sequence ID" value="KGQ70148.1"/>
    <property type="molecule type" value="Genomic_DNA"/>
</dbReference>
<gene>
    <name evidence="12" type="ORF">OA57_08425</name>
</gene>
<evidence type="ECO:0000313" key="12">
    <source>
        <dbReference type="EMBL" id="KGQ70148.1"/>
    </source>
</evidence>
<proteinExistence type="inferred from homology"/>
<feature type="signal peptide" evidence="9">
    <location>
        <begin position="1"/>
        <end position="24"/>
    </location>
</feature>
<dbReference type="GO" id="GO:0044718">
    <property type="term" value="P:siderophore transmembrane transport"/>
    <property type="evidence" value="ECO:0007669"/>
    <property type="project" value="TreeGrafter"/>
</dbReference>
<feature type="domain" description="TonB-dependent receptor plug" evidence="11">
    <location>
        <begin position="59"/>
        <end position="154"/>
    </location>
</feature>
<evidence type="ECO:0000259" key="11">
    <source>
        <dbReference type="Pfam" id="PF07715"/>
    </source>
</evidence>
<dbReference type="Proteomes" id="UP000030380">
    <property type="component" value="Unassembled WGS sequence"/>
</dbReference>
<dbReference type="AlphaFoldDB" id="A0A0A3ALA0"/>
<evidence type="ECO:0000256" key="8">
    <source>
        <dbReference type="RuleBase" id="RU003357"/>
    </source>
</evidence>
<dbReference type="Pfam" id="PF07715">
    <property type="entry name" value="Plug"/>
    <property type="match status" value="1"/>
</dbReference>
<keyword evidence="5 8" id="KW-0798">TonB box</keyword>
<dbReference type="InterPro" id="IPR012910">
    <property type="entry name" value="Plug_dom"/>
</dbReference>
<protein>
    <submittedName>
        <fullName evidence="12">Membrane protein</fullName>
    </submittedName>
</protein>
<dbReference type="InterPro" id="IPR036942">
    <property type="entry name" value="Beta-barrel_TonB_sf"/>
</dbReference>
<keyword evidence="13" id="KW-1185">Reference proteome</keyword>
<dbReference type="Pfam" id="PF00593">
    <property type="entry name" value="TonB_dep_Rec_b-barrel"/>
    <property type="match status" value="1"/>
</dbReference>
<keyword evidence="4" id="KW-0812">Transmembrane</keyword>
<dbReference type="SUPFAM" id="SSF56935">
    <property type="entry name" value="Porins"/>
    <property type="match status" value="1"/>
</dbReference>
<organism evidence="12 13">
    <name type="scientific">Chelonobacter oris</name>
    <dbReference type="NCBI Taxonomy" id="505317"/>
    <lineage>
        <taxon>Bacteria</taxon>
        <taxon>Pseudomonadati</taxon>
        <taxon>Pseudomonadota</taxon>
        <taxon>Gammaproteobacteria</taxon>
        <taxon>Pasteurellales</taxon>
        <taxon>Pasteurellaceae</taxon>
        <taxon>Chelonobacter</taxon>
    </lineage>
</organism>
<evidence type="ECO:0000256" key="2">
    <source>
        <dbReference type="ARBA" id="ARBA00022448"/>
    </source>
</evidence>
<dbReference type="PANTHER" id="PTHR30069">
    <property type="entry name" value="TONB-DEPENDENT OUTER MEMBRANE RECEPTOR"/>
    <property type="match status" value="1"/>
</dbReference>
<evidence type="ECO:0000256" key="1">
    <source>
        <dbReference type="ARBA" id="ARBA00004571"/>
    </source>
</evidence>
<keyword evidence="2" id="KW-0813">Transport</keyword>
<reference evidence="12 13" key="1">
    <citation type="submission" date="2014-11" db="EMBL/GenBank/DDBJ databases">
        <title>Draft genome sequence of Chelonobacter oris 1662T, associated with respiratory disease in Hermann's Tortoises.</title>
        <authorList>
            <person name="Kudirkiene E."/>
            <person name="Hansen M.J."/>
            <person name="Bojesen A.M."/>
        </authorList>
    </citation>
    <scope>NUCLEOTIDE SEQUENCE [LARGE SCALE GENOMIC DNA]</scope>
    <source>
        <strain evidence="12 13">1662</strain>
    </source>
</reference>
<dbReference type="InterPro" id="IPR000531">
    <property type="entry name" value="Beta-barrel_TonB"/>
</dbReference>
<comment type="similarity">
    <text evidence="8">Belongs to the TonB-dependent receptor family.</text>
</comment>
<accession>A0A0A3ALA0</accession>
<evidence type="ECO:0000259" key="10">
    <source>
        <dbReference type="Pfam" id="PF00593"/>
    </source>
</evidence>
<keyword evidence="6 8" id="KW-0472">Membrane</keyword>
<comment type="subcellular location">
    <subcellularLocation>
        <location evidence="1">Cell outer membrane</location>
        <topology evidence="1">Multi-pass membrane protein</topology>
    </subcellularLocation>
</comment>
<keyword evidence="9" id="KW-0732">Signal</keyword>
<evidence type="ECO:0000256" key="3">
    <source>
        <dbReference type="ARBA" id="ARBA00022452"/>
    </source>
</evidence>
<evidence type="ECO:0000256" key="6">
    <source>
        <dbReference type="ARBA" id="ARBA00023136"/>
    </source>
</evidence>
<evidence type="ECO:0000256" key="5">
    <source>
        <dbReference type="ARBA" id="ARBA00023077"/>
    </source>
</evidence>